<keyword evidence="2" id="KW-0812">Transmembrane</keyword>
<keyword evidence="2" id="KW-0472">Membrane</keyword>
<keyword evidence="2" id="KW-1133">Transmembrane helix</keyword>
<feature type="region of interest" description="Disordered" evidence="1">
    <location>
        <begin position="151"/>
        <end position="181"/>
    </location>
</feature>
<gene>
    <name evidence="3" type="ORF">PZE19_14085</name>
</gene>
<dbReference type="EMBL" id="JARRAG010000002">
    <property type="protein sequence ID" value="MDG3004912.1"/>
    <property type="molecule type" value="Genomic_DNA"/>
</dbReference>
<sequence>MSAAPEPPPDRPWWFQDLGILLCLVGLVHRLFFGMRPEETIARRPALGALDDVLVAVASILATALLIRWPLFLGRTATAPDASPRVRSFATHYAGVYVLGAMPLTTALERHTPLALVLAASTASRLLITLVFAIRENAARNRREVEAYVARRRPAPAAQPEPLAAAGDGSGLRSGGRPRPS</sequence>
<reference evidence="3 4" key="1">
    <citation type="submission" date="2023-03" db="EMBL/GenBank/DDBJ databases">
        <title>Paludisphaera mucosa sp. nov. a novel planctomycete from northern fen.</title>
        <authorList>
            <person name="Ivanova A."/>
        </authorList>
    </citation>
    <scope>NUCLEOTIDE SEQUENCE [LARGE SCALE GENOMIC DNA]</scope>
    <source>
        <strain evidence="3 4">Pla2</strain>
    </source>
</reference>
<keyword evidence="4" id="KW-1185">Reference proteome</keyword>
<proteinExistence type="predicted"/>
<evidence type="ECO:0000256" key="2">
    <source>
        <dbReference type="SAM" id="Phobius"/>
    </source>
</evidence>
<comment type="caution">
    <text evidence="3">The sequence shown here is derived from an EMBL/GenBank/DDBJ whole genome shotgun (WGS) entry which is preliminary data.</text>
</comment>
<dbReference type="RefSeq" id="WP_277861263.1">
    <property type="nucleotide sequence ID" value="NZ_JARRAG010000002.1"/>
</dbReference>
<feature type="transmembrane region" description="Helical" evidence="2">
    <location>
        <begin position="114"/>
        <end position="134"/>
    </location>
</feature>
<name>A0ABT6FBE4_9BACT</name>
<evidence type="ECO:0000313" key="4">
    <source>
        <dbReference type="Proteomes" id="UP001216907"/>
    </source>
</evidence>
<feature type="compositionally biased region" description="Low complexity" evidence="1">
    <location>
        <begin position="155"/>
        <end position="167"/>
    </location>
</feature>
<feature type="transmembrane region" description="Helical" evidence="2">
    <location>
        <begin position="13"/>
        <end position="33"/>
    </location>
</feature>
<organism evidence="3 4">
    <name type="scientific">Paludisphaera mucosa</name>
    <dbReference type="NCBI Taxonomy" id="3030827"/>
    <lineage>
        <taxon>Bacteria</taxon>
        <taxon>Pseudomonadati</taxon>
        <taxon>Planctomycetota</taxon>
        <taxon>Planctomycetia</taxon>
        <taxon>Isosphaerales</taxon>
        <taxon>Isosphaeraceae</taxon>
        <taxon>Paludisphaera</taxon>
    </lineage>
</organism>
<dbReference type="Proteomes" id="UP001216907">
    <property type="component" value="Unassembled WGS sequence"/>
</dbReference>
<evidence type="ECO:0000313" key="3">
    <source>
        <dbReference type="EMBL" id="MDG3004912.1"/>
    </source>
</evidence>
<protein>
    <submittedName>
        <fullName evidence="3">Uncharacterized protein</fullName>
    </submittedName>
</protein>
<accession>A0ABT6FBE4</accession>
<evidence type="ECO:0000256" key="1">
    <source>
        <dbReference type="SAM" id="MobiDB-lite"/>
    </source>
</evidence>
<feature type="transmembrane region" description="Helical" evidence="2">
    <location>
        <begin position="53"/>
        <end position="71"/>
    </location>
</feature>